<dbReference type="EMBL" id="WIND01000034">
    <property type="protein sequence ID" value="MSU92021.1"/>
    <property type="molecule type" value="Genomic_DNA"/>
</dbReference>
<evidence type="ECO:0000256" key="1">
    <source>
        <dbReference type="SAM" id="Phobius"/>
    </source>
</evidence>
<organism evidence="2 3">
    <name type="scientific">Halovulum marinum</name>
    <dbReference type="NCBI Taxonomy" id="2662447"/>
    <lineage>
        <taxon>Bacteria</taxon>
        <taxon>Pseudomonadati</taxon>
        <taxon>Pseudomonadota</taxon>
        <taxon>Alphaproteobacteria</taxon>
        <taxon>Rhodobacterales</taxon>
        <taxon>Paracoccaceae</taxon>
        <taxon>Halovulum</taxon>
    </lineage>
</organism>
<feature type="transmembrane region" description="Helical" evidence="1">
    <location>
        <begin position="110"/>
        <end position="134"/>
    </location>
</feature>
<feature type="transmembrane region" description="Helical" evidence="1">
    <location>
        <begin position="146"/>
        <end position="167"/>
    </location>
</feature>
<keyword evidence="3" id="KW-1185">Reference proteome</keyword>
<reference evidence="2 3" key="1">
    <citation type="submission" date="2019-10" db="EMBL/GenBank/DDBJ databases">
        <title>Cognatihalovulum marinum gen. nov. sp. nov., a new member of the family Rhodobacteraceae isolated from deep seawater of the Northwest Indian Ocean.</title>
        <authorList>
            <person name="Ruan C."/>
            <person name="Wang J."/>
            <person name="Zheng X."/>
            <person name="Song L."/>
            <person name="Zhu Y."/>
            <person name="Huang Y."/>
            <person name="Lu Z."/>
            <person name="Du W."/>
            <person name="Huang L."/>
            <person name="Dai X."/>
        </authorList>
    </citation>
    <scope>NUCLEOTIDE SEQUENCE [LARGE SCALE GENOMIC DNA]</scope>
    <source>
        <strain evidence="2 3">2CG4</strain>
    </source>
</reference>
<dbReference type="Proteomes" id="UP000474957">
    <property type="component" value="Unassembled WGS sequence"/>
</dbReference>
<dbReference type="AlphaFoldDB" id="A0A6L5Z613"/>
<keyword evidence="1" id="KW-0812">Transmembrane</keyword>
<gene>
    <name evidence="2" type="ORF">GE300_20925</name>
</gene>
<protein>
    <submittedName>
        <fullName evidence="2">Uncharacterized protein</fullName>
    </submittedName>
</protein>
<feature type="transmembrane region" description="Helical" evidence="1">
    <location>
        <begin position="54"/>
        <end position="74"/>
    </location>
</feature>
<proteinExistence type="predicted"/>
<feature type="transmembrane region" description="Helical" evidence="1">
    <location>
        <begin position="20"/>
        <end position="42"/>
    </location>
</feature>
<evidence type="ECO:0000313" key="2">
    <source>
        <dbReference type="EMBL" id="MSU92021.1"/>
    </source>
</evidence>
<sequence length="176" mass="18573">MVDLLQIIENVVGMLPSLRTLFMLVSMLMGVLFVILSLQGLSRRNDMGRGAGSWAAPITTFGIGVSFLALPGLIDTLTRTFFAQGTPDASRIFEYAPTTLGLLEGGPGRAMIQGIVSIVMFVGVIAVMRGLYLLNQTAQGGGGPKTFGPGLTFVIAGVMAVNFPLFVGMMERLVSG</sequence>
<comment type="caution">
    <text evidence="2">The sequence shown here is derived from an EMBL/GenBank/DDBJ whole genome shotgun (WGS) entry which is preliminary data.</text>
</comment>
<dbReference type="RefSeq" id="WP_154449471.1">
    <property type="nucleotide sequence ID" value="NZ_WIND01000034.1"/>
</dbReference>
<accession>A0A6L5Z613</accession>
<keyword evidence="1" id="KW-0472">Membrane</keyword>
<name>A0A6L5Z613_9RHOB</name>
<keyword evidence="1" id="KW-1133">Transmembrane helix</keyword>
<evidence type="ECO:0000313" key="3">
    <source>
        <dbReference type="Proteomes" id="UP000474957"/>
    </source>
</evidence>